<dbReference type="Proteomes" id="UP000199071">
    <property type="component" value="Unassembled WGS sequence"/>
</dbReference>
<feature type="chain" id="PRO_5011511701" evidence="1">
    <location>
        <begin position="37"/>
        <end position="312"/>
    </location>
</feature>
<dbReference type="AlphaFoldDB" id="A0A1G6BML4"/>
<name>A0A1G6BML4_9HYPH</name>
<evidence type="ECO:0000313" key="2">
    <source>
        <dbReference type="EMBL" id="SDB21824.1"/>
    </source>
</evidence>
<gene>
    <name evidence="2" type="ORF">SAMN02982931_01630</name>
</gene>
<evidence type="ECO:0000256" key="1">
    <source>
        <dbReference type="SAM" id="SignalP"/>
    </source>
</evidence>
<dbReference type="OrthoDB" id="6555107at2"/>
<sequence length="312" mass="33476">MTANHPKPADRGLHASWLALGLIAALAASLVTTAQAAEPTSDRVVDFSVADEAPGWEFSVTPYAWLTGISGDIGVAGRTVGVNVTFQNIISESDYIIPLMGYVEARNDRFAIFGDFFYTQVRFTGSKSVTRNPFADASLTLKGKAGLTQTLGFAEGGAAYEVAQWQGPMGATGLELLGGARYWYASVDTTLNIDSTVKLKQLGLKRKNSRAYAKSGDIDWVDPVIGARVRQDFGEGRQLELLGDVAGFGVGSEFSWQVFAGYTKAWEVGRATMAWTLGYRAIGVDYTEGKGTDAKTFDLVLHGPIAGFTVGW</sequence>
<evidence type="ECO:0000313" key="3">
    <source>
        <dbReference type="Proteomes" id="UP000199071"/>
    </source>
</evidence>
<protein>
    <submittedName>
        <fullName evidence="2">Uncharacterized protein</fullName>
    </submittedName>
</protein>
<organism evidence="2 3">
    <name type="scientific">Bauldia litoralis</name>
    <dbReference type="NCBI Taxonomy" id="665467"/>
    <lineage>
        <taxon>Bacteria</taxon>
        <taxon>Pseudomonadati</taxon>
        <taxon>Pseudomonadota</taxon>
        <taxon>Alphaproteobacteria</taxon>
        <taxon>Hyphomicrobiales</taxon>
        <taxon>Kaistiaceae</taxon>
        <taxon>Bauldia</taxon>
    </lineage>
</organism>
<reference evidence="2 3" key="1">
    <citation type="submission" date="2016-10" db="EMBL/GenBank/DDBJ databases">
        <authorList>
            <person name="de Groot N.N."/>
        </authorList>
    </citation>
    <scope>NUCLEOTIDE SEQUENCE [LARGE SCALE GENOMIC DNA]</scope>
    <source>
        <strain evidence="2 3">ATCC 35022</strain>
    </source>
</reference>
<dbReference type="RefSeq" id="WP_090875917.1">
    <property type="nucleotide sequence ID" value="NZ_FMXQ01000003.1"/>
</dbReference>
<keyword evidence="1" id="KW-0732">Signal</keyword>
<keyword evidence="3" id="KW-1185">Reference proteome</keyword>
<accession>A0A1G6BML4</accession>
<feature type="signal peptide" evidence="1">
    <location>
        <begin position="1"/>
        <end position="36"/>
    </location>
</feature>
<proteinExistence type="predicted"/>
<dbReference type="EMBL" id="FMXQ01000003">
    <property type="protein sequence ID" value="SDB21824.1"/>
    <property type="molecule type" value="Genomic_DNA"/>
</dbReference>
<dbReference type="STRING" id="665467.SAMN02982931_01630"/>